<sequence length="108" mass="12105">MTRSSRPCRQLPTDLSNGTCRSGAMSFCTFLLSTESSASPGLVLTSPRKAPPGLAPFLLTSCQVRVALRRRMADGRAMLLHREIPDESFRLVCETIRRWKLRGLHIFD</sequence>
<accession>A0A151WMP5</accession>
<reference evidence="1 2" key="1">
    <citation type="submission" date="2015-09" db="EMBL/GenBank/DDBJ databases">
        <title>Trachymyrmex zeteki WGS genome.</title>
        <authorList>
            <person name="Nygaard S."/>
            <person name="Hu H."/>
            <person name="Boomsma J."/>
            <person name="Zhang G."/>
        </authorList>
    </citation>
    <scope>NUCLEOTIDE SEQUENCE [LARGE SCALE GENOMIC DNA]</scope>
    <source>
        <strain evidence="1">Tzet28-1</strain>
        <tissue evidence="1">Whole body</tissue>
    </source>
</reference>
<dbReference type="EMBL" id="KQ982942">
    <property type="protein sequence ID" value="KYQ49078.1"/>
    <property type="molecule type" value="Genomic_DNA"/>
</dbReference>
<keyword evidence="2" id="KW-1185">Reference proteome</keyword>
<evidence type="ECO:0000313" key="1">
    <source>
        <dbReference type="EMBL" id="KYQ49078.1"/>
    </source>
</evidence>
<dbReference type="AlphaFoldDB" id="A0A151WMP5"/>
<protein>
    <submittedName>
        <fullName evidence="1">Uncharacterized protein</fullName>
    </submittedName>
</protein>
<gene>
    <name evidence="1" type="ORF">ALC60_11864</name>
</gene>
<organism evidence="1 2">
    <name type="scientific">Mycetomoellerius zeteki</name>
    <dbReference type="NCBI Taxonomy" id="64791"/>
    <lineage>
        <taxon>Eukaryota</taxon>
        <taxon>Metazoa</taxon>
        <taxon>Ecdysozoa</taxon>
        <taxon>Arthropoda</taxon>
        <taxon>Hexapoda</taxon>
        <taxon>Insecta</taxon>
        <taxon>Pterygota</taxon>
        <taxon>Neoptera</taxon>
        <taxon>Endopterygota</taxon>
        <taxon>Hymenoptera</taxon>
        <taxon>Apocrita</taxon>
        <taxon>Aculeata</taxon>
        <taxon>Formicoidea</taxon>
        <taxon>Formicidae</taxon>
        <taxon>Myrmicinae</taxon>
        <taxon>Mycetomoellerius</taxon>
    </lineage>
</organism>
<evidence type="ECO:0000313" key="2">
    <source>
        <dbReference type="Proteomes" id="UP000075809"/>
    </source>
</evidence>
<proteinExistence type="predicted"/>
<dbReference type="Proteomes" id="UP000075809">
    <property type="component" value="Unassembled WGS sequence"/>
</dbReference>
<name>A0A151WMP5_9HYME</name>